<evidence type="ECO:0000313" key="3">
    <source>
        <dbReference type="EMBL" id="KAK4386717.1"/>
    </source>
</evidence>
<protein>
    <submittedName>
        <fullName evidence="3">Pentatricopeptide repeat-containing protein</fullName>
    </submittedName>
</protein>
<dbReference type="GO" id="GO:0009451">
    <property type="term" value="P:RNA modification"/>
    <property type="evidence" value="ECO:0007669"/>
    <property type="project" value="InterPro"/>
</dbReference>
<evidence type="ECO:0000313" key="4">
    <source>
        <dbReference type="Proteomes" id="UP001289374"/>
    </source>
</evidence>
<dbReference type="PANTHER" id="PTHR47926:SF451">
    <property type="entry name" value="TETRATRICOPEPTIDE-LIKE HELICAL DOMAIN SUPERFAMILY"/>
    <property type="match status" value="1"/>
</dbReference>
<feature type="repeat" description="PPR" evidence="2">
    <location>
        <begin position="223"/>
        <end position="257"/>
    </location>
</feature>
<dbReference type="NCBIfam" id="TIGR00756">
    <property type="entry name" value="PPR"/>
    <property type="match status" value="5"/>
</dbReference>
<dbReference type="GO" id="GO:0003723">
    <property type="term" value="F:RNA binding"/>
    <property type="evidence" value="ECO:0007669"/>
    <property type="project" value="InterPro"/>
</dbReference>
<name>A0AAE2BIJ6_9LAMI</name>
<keyword evidence="1" id="KW-0677">Repeat</keyword>
<reference evidence="3" key="2">
    <citation type="journal article" date="2024" name="Plant">
        <title>Genomic evolution and insights into agronomic trait innovations of Sesamum species.</title>
        <authorList>
            <person name="Miao H."/>
            <person name="Wang L."/>
            <person name="Qu L."/>
            <person name="Liu H."/>
            <person name="Sun Y."/>
            <person name="Le M."/>
            <person name="Wang Q."/>
            <person name="Wei S."/>
            <person name="Zheng Y."/>
            <person name="Lin W."/>
            <person name="Duan Y."/>
            <person name="Cao H."/>
            <person name="Xiong S."/>
            <person name="Wang X."/>
            <person name="Wei L."/>
            <person name="Li C."/>
            <person name="Ma Q."/>
            <person name="Ju M."/>
            <person name="Zhao R."/>
            <person name="Li G."/>
            <person name="Mu C."/>
            <person name="Tian Q."/>
            <person name="Mei H."/>
            <person name="Zhang T."/>
            <person name="Gao T."/>
            <person name="Zhang H."/>
        </authorList>
    </citation>
    <scope>NUCLEOTIDE SEQUENCE</scope>
    <source>
        <strain evidence="3">K16</strain>
    </source>
</reference>
<keyword evidence="4" id="KW-1185">Reference proteome</keyword>
<dbReference type="PROSITE" id="PS51375">
    <property type="entry name" value="PPR"/>
    <property type="match status" value="6"/>
</dbReference>
<dbReference type="EMBL" id="JACGWL010000015">
    <property type="protein sequence ID" value="KAK4386717.1"/>
    <property type="molecule type" value="Genomic_DNA"/>
</dbReference>
<dbReference type="AlphaFoldDB" id="A0AAE2BIJ6"/>
<feature type="repeat" description="PPR" evidence="2">
    <location>
        <begin position="125"/>
        <end position="159"/>
    </location>
</feature>
<dbReference type="SUPFAM" id="SSF48452">
    <property type="entry name" value="TPR-like"/>
    <property type="match status" value="1"/>
</dbReference>
<evidence type="ECO:0000256" key="1">
    <source>
        <dbReference type="ARBA" id="ARBA00022737"/>
    </source>
</evidence>
<reference evidence="3" key="1">
    <citation type="submission" date="2020-06" db="EMBL/GenBank/DDBJ databases">
        <authorList>
            <person name="Li T."/>
            <person name="Hu X."/>
            <person name="Zhang T."/>
            <person name="Song X."/>
            <person name="Zhang H."/>
            <person name="Dai N."/>
            <person name="Sheng W."/>
            <person name="Hou X."/>
            <person name="Wei L."/>
        </authorList>
    </citation>
    <scope>NUCLEOTIDE SEQUENCE</scope>
    <source>
        <strain evidence="3">K16</strain>
        <tissue evidence="3">Leaf</tissue>
    </source>
</reference>
<dbReference type="PANTHER" id="PTHR47926">
    <property type="entry name" value="PENTATRICOPEPTIDE REPEAT-CONTAINING PROTEIN"/>
    <property type="match status" value="1"/>
</dbReference>
<feature type="repeat" description="PPR" evidence="2">
    <location>
        <begin position="192"/>
        <end position="222"/>
    </location>
</feature>
<dbReference type="Proteomes" id="UP001289374">
    <property type="component" value="Unassembled WGS sequence"/>
</dbReference>
<feature type="repeat" description="PPR" evidence="2">
    <location>
        <begin position="425"/>
        <end position="459"/>
    </location>
</feature>
<dbReference type="Pfam" id="PF01535">
    <property type="entry name" value="PPR"/>
    <property type="match status" value="8"/>
</dbReference>
<proteinExistence type="predicted"/>
<sequence>MNKLKLTYLHSPPPPVIAAATTTTKSFNATISRLSIQGFHRQVLLTFTSLLKSPTATPDAFTYPSLFKACTSLSLYSLGPSLHQQIIVNGFSSDPYISCSLINFYAKFNNIGYARKVFDMMPQRNVVPWTAIVGCYSHAGDMRNAFLMYNSMQYEGILPCPVTILNLLSGICESEHVSALHACVIKCGYMRDIVLVNCLLSVYAKSGRVDDARELFELLGEKDIVSWNSLINAYSIMGNLNEVLKLFSRMRVENIEPDQQTFGSLVANVAREGSLEVGKVVHGQIVTSGFELDKHVGTSLVALYSRCRKVDDALQIFERAADKDTVFWTAMISALVQNDSADEALRLFQELLVSSVMPSSATMACILAACAQLGSIKLGTSIHCYILRQQMAVDIPTQNSLVSMYAKCGLLEQSFTVFSMMGERDVVSWNAIVAGYAQHGYLSKALDLFHEMRVARQQPDSITVVALLQACASIGAYHQGKWIHNYVVRNCLGPCIRIGTALVDMYAKCGDLDSARKCFDRMPQHDTVSWSTIIAGYGSHGKGETALEMYSEFLRNGLAPNDVIFLSILYACSHNGLVDSGMMVFESMKNDHKIEPTVEHCACIVDLLCRAGKVQDAYAFYRKMFAEPMVDVLGILLDACRNCGQEELGCIIAKEISELWPADAGKYVQLAHSFASMARWDGVGEAWSQMRSLGLRKLPVSPSNFPTVSNMAAMRGSQVTCLMEETDRSWNGCIQDQLGTRVQTDLHPQLQIGASKHTVTAQNHITVGRFYPDPLALKGTFCHEFPELQINIFLANSLLVKHILAWDG</sequence>
<dbReference type="FunFam" id="1.25.40.10:FF:000381">
    <property type="entry name" value="Pentatricopeptide repeat-containing protein"/>
    <property type="match status" value="1"/>
</dbReference>
<dbReference type="InterPro" id="IPR011990">
    <property type="entry name" value="TPR-like_helical_dom_sf"/>
</dbReference>
<accession>A0AAE2BIJ6</accession>
<dbReference type="FunFam" id="1.25.40.10:FF:000682">
    <property type="entry name" value="Pentatricopeptide repeat-containing protein At3g16610"/>
    <property type="match status" value="1"/>
</dbReference>
<dbReference type="FunFam" id="1.25.40.10:FF:000090">
    <property type="entry name" value="Pentatricopeptide repeat-containing protein, chloroplastic"/>
    <property type="match status" value="1"/>
</dbReference>
<feature type="repeat" description="PPR" evidence="2">
    <location>
        <begin position="526"/>
        <end position="560"/>
    </location>
</feature>
<dbReference type="InterPro" id="IPR046960">
    <property type="entry name" value="PPR_At4g14850-like_plant"/>
</dbReference>
<dbReference type="InterPro" id="IPR002885">
    <property type="entry name" value="PPR_rpt"/>
</dbReference>
<gene>
    <name evidence="3" type="ORF">Sango_2542300</name>
</gene>
<comment type="caution">
    <text evidence="3">The sequence shown here is derived from an EMBL/GenBank/DDBJ whole genome shotgun (WGS) entry which is preliminary data.</text>
</comment>
<dbReference type="FunFam" id="1.25.40.10:FF:000436">
    <property type="entry name" value="Pentatricopeptide repeat-containing protein At5g39350 family"/>
    <property type="match status" value="2"/>
</dbReference>
<dbReference type="Gene3D" id="1.25.40.10">
    <property type="entry name" value="Tetratricopeptide repeat domain"/>
    <property type="match status" value="5"/>
</dbReference>
<evidence type="ECO:0000256" key="2">
    <source>
        <dbReference type="PROSITE-ProRule" id="PRU00708"/>
    </source>
</evidence>
<organism evidence="3 4">
    <name type="scientific">Sesamum angolense</name>
    <dbReference type="NCBI Taxonomy" id="2727404"/>
    <lineage>
        <taxon>Eukaryota</taxon>
        <taxon>Viridiplantae</taxon>
        <taxon>Streptophyta</taxon>
        <taxon>Embryophyta</taxon>
        <taxon>Tracheophyta</taxon>
        <taxon>Spermatophyta</taxon>
        <taxon>Magnoliopsida</taxon>
        <taxon>eudicotyledons</taxon>
        <taxon>Gunneridae</taxon>
        <taxon>Pentapetalae</taxon>
        <taxon>asterids</taxon>
        <taxon>lamiids</taxon>
        <taxon>Lamiales</taxon>
        <taxon>Pedaliaceae</taxon>
        <taxon>Sesamum</taxon>
    </lineage>
</organism>
<dbReference type="Pfam" id="PF13041">
    <property type="entry name" value="PPR_2"/>
    <property type="match status" value="2"/>
</dbReference>
<feature type="repeat" description="PPR" evidence="2">
    <location>
        <begin position="324"/>
        <end position="358"/>
    </location>
</feature>